<reference evidence="2" key="1">
    <citation type="submission" date="2018-02" db="EMBL/GenBank/DDBJ databases">
        <title>Rhizophora mucronata_Transcriptome.</title>
        <authorList>
            <person name="Meera S.P."/>
            <person name="Sreeshan A."/>
            <person name="Augustine A."/>
        </authorList>
    </citation>
    <scope>NUCLEOTIDE SEQUENCE</scope>
    <source>
        <tissue evidence="2">Leaf</tissue>
    </source>
</reference>
<protein>
    <submittedName>
        <fullName evidence="2">Uncharacterized protein</fullName>
    </submittedName>
</protein>
<feature type="signal peptide" evidence="1">
    <location>
        <begin position="1"/>
        <end position="18"/>
    </location>
</feature>
<name>A0A2P2PI36_RHIMU</name>
<feature type="chain" id="PRO_5015190134" evidence="1">
    <location>
        <begin position="19"/>
        <end position="37"/>
    </location>
</feature>
<dbReference type="EMBL" id="GGEC01073931">
    <property type="protein sequence ID" value="MBX54415.1"/>
    <property type="molecule type" value="Transcribed_RNA"/>
</dbReference>
<proteinExistence type="predicted"/>
<organism evidence="2">
    <name type="scientific">Rhizophora mucronata</name>
    <name type="common">Asiatic mangrove</name>
    <dbReference type="NCBI Taxonomy" id="61149"/>
    <lineage>
        <taxon>Eukaryota</taxon>
        <taxon>Viridiplantae</taxon>
        <taxon>Streptophyta</taxon>
        <taxon>Embryophyta</taxon>
        <taxon>Tracheophyta</taxon>
        <taxon>Spermatophyta</taxon>
        <taxon>Magnoliopsida</taxon>
        <taxon>eudicotyledons</taxon>
        <taxon>Gunneridae</taxon>
        <taxon>Pentapetalae</taxon>
        <taxon>rosids</taxon>
        <taxon>fabids</taxon>
        <taxon>Malpighiales</taxon>
        <taxon>Rhizophoraceae</taxon>
        <taxon>Rhizophora</taxon>
    </lineage>
</organism>
<accession>A0A2P2PI36</accession>
<dbReference type="AlphaFoldDB" id="A0A2P2PI36"/>
<evidence type="ECO:0000256" key="1">
    <source>
        <dbReference type="SAM" id="SignalP"/>
    </source>
</evidence>
<sequence>MGSPVFKIWLFSMPLATAFQGHCPLEFLSLIISRFST</sequence>
<keyword evidence="1" id="KW-0732">Signal</keyword>
<evidence type="ECO:0000313" key="2">
    <source>
        <dbReference type="EMBL" id="MBX54415.1"/>
    </source>
</evidence>